<evidence type="ECO:0000313" key="8">
    <source>
        <dbReference type="EMBL" id="UTU51601.1"/>
    </source>
</evidence>
<dbReference type="GO" id="GO:0009450">
    <property type="term" value="P:gamma-aminobutyric acid catabolic process"/>
    <property type="evidence" value="ECO:0007669"/>
    <property type="project" value="InterPro"/>
</dbReference>
<dbReference type="InterPro" id="IPR015590">
    <property type="entry name" value="Aldehyde_DH_dom"/>
</dbReference>
<dbReference type="InterPro" id="IPR016160">
    <property type="entry name" value="Ald_DH_CS_CYS"/>
</dbReference>
<feature type="domain" description="Aldehyde dehydrogenase" evidence="7">
    <location>
        <begin position="16"/>
        <end position="474"/>
    </location>
</feature>
<dbReference type="FunFam" id="3.40.605.10:FF:000005">
    <property type="entry name" value="Succinate-semialdehyde dehydrogenase I"/>
    <property type="match status" value="1"/>
</dbReference>
<feature type="active site" evidence="5">
    <location>
        <position position="253"/>
    </location>
</feature>
<keyword evidence="9" id="KW-1185">Reference proteome</keyword>
<evidence type="ECO:0000256" key="6">
    <source>
        <dbReference type="RuleBase" id="RU003345"/>
    </source>
</evidence>
<reference evidence="8 9" key="1">
    <citation type="journal article" date="2022" name="Microbiol. Resour. Announc.">
        <title>Complete Genome Sequence of Mesorhizobium ciceri Strain R30, a Rhizobium Used as a Commercial Inoculant for Chickpea in Argentina.</title>
        <authorList>
            <person name="Foresto E."/>
            <person name="Revale S."/>
            <person name="Primo E."/>
            <person name="Nievas F."/>
            <person name="Carezzano E."/>
            <person name="Puente M."/>
            <person name="Alzari P."/>
            <person name="Mart M."/>
            <person name="Ben-Assaya M."/>
            <person name="Mornico D."/>
            <person name="Santoro M."/>
            <person name="Mart F."/>
            <person name="Giordano W."/>
            <person name="Bogino P."/>
        </authorList>
    </citation>
    <scope>NUCLEOTIDE SEQUENCE [LARGE SCALE GENOMIC DNA]</scope>
    <source>
        <strain evidence="8 9">R30</strain>
    </source>
</reference>
<evidence type="ECO:0000256" key="1">
    <source>
        <dbReference type="ARBA" id="ARBA00009986"/>
    </source>
</evidence>
<keyword evidence="2" id="KW-0630">Potassium</keyword>
<dbReference type="AlphaFoldDB" id="A0AB38T9F1"/>
<dbReference type="NCBIfam" id="TIGR01780">
    <property type="entry name" value="SSADH"/>
    <property type="match status" value="1"/>
</dbReference>
<dbReference type="InterPro" id="IPR016161">
    <property type="entry name" value="Ald_DH/histidinol_DH"/>
</dbReference>
<gene>
    <name evidence="8" type="ORF">LRP29_29755</name>
</gene>
<dbReference type="Gene3D" id="3.40.309.10">
    <property type="entry name" value="Aldehyde Dehydrogenase, Chain A, domain 2"/>
    <property type="match status" value="1"/>
</dbReference>
<evidence type="ECO:0000256" key="3">
    <source>
        <dbReference type="ARBA" id="ARBA00023002"/>
    </source>
</evidence>
<dbReference type="InterPro" id="IPR050740">
    <property type="entry name" value="Aldehyde_DH_Superfamily"/>
</dbReference>
<comment type="similarity">
    <text evidence="1 6">Belongs to the aldehyde dehydrogenase family.</text>
</comment>
<name>A0AB38T9F1_9HYPH</name>
<dbReference type="Pfam" id="PF00171">
    <property type="entry name" value="Aldedh"/>
    <property type="match status" value="1"/>
</dbReference>
<dbReference type="InterPro" id="IPR029510">
    <property type="entry name" value="Ald_DH_CS_GLU"/>
</dbReference>
<dbReference type="InterPro" id="IPR010102">
    <property type="entry name" value="Succ_semiAld_DH"/>
</dbReference>
<keyword evidence="3 6" id="KW-0560">Oxidoreductase</keyword>
<evidence type="ECO:0000313" key="9">
    <source>
        <dbReference type="Proteomes" id="UP001060070"/>
    </source>
</evidence>
<evidence type="ECO:0000259" key="7">
    <source>
        <dbReference type="Pfam" id="PF00171"/>
    </source>
</evidence>
<evidence type="ECO:0000256" key="2">
    <source>
        <dbReference type="ARBA" id="ARBA00022958"/>
    </source>
</evidence>
<dbReference type="Gene3D" id="3.40.605.10">
    <property type="entry name" value="Aldehyde Dehydrogenase, Chain A, domain 1"/>
    <property type="match status" value="1"/>
</dbReference>
<dbReference type="FunFam" id="3.40.309.10:FF:000004">
    <property type="entry name" value="Succinate-semialdehyde dehydrogenase I"/>
    <property type="match status" value="1"/>
</dbReference>
<dbReference type="PANTHER" id="PTHR43353:SF5">
    <property type="entry name" value="SUCCINATE-SEMIALDEHYDE DEHYDROGENASE, MITOCHONDRIAL"/>
    <property type="match status" value="1"/>
</dbReference>
<accession>A0AB38T9F1</accession>
<dbReference type="CDD" id="cd07103">
    <property type="entry name" value="ALDH_F5_SSADH_GabD"/>
    <property type="match status" value="1"/>
</dbReference>
<dbReference type="FunFam" id="3.40.605.10:FF:000026">
    <property type="entry name" value="Aldehyde dehydrogenase, putative"/>
    <property type="match status" value="1"/>
</dbReference>
<dbReference type="GO" id="GO:0005829">
    <property type="term" value="C:cytosol"/>
    <property type="evidence" value="ECO:0007669"/>
    <property type="project" value="TreeGrafter"/>
</dbReference>
<sequence>MTPALLHDQAFIDGAWASADSGATFEVRNPATGAVLARVADLAAADVERAILAAERAHMDWRQRPAKERAKLLRAWFDLITAHTEDLAWLITAEQGKPLYEARGEVAFGASFVDWFSEEAKRVYGDVIPSAGRDRRFLVLKQPIGVCAAITPWNFPLAMITRKAAAALAAGCTMVVKPSEETPLTALAIGELARQAGIPAGVLNIVPSKDAAGIGCLLCEHPVIRKLSFTGSTVVGKLLMRQCADTLKKLSLELGGNAPFIVFDDADLDLAVAGAIASKFRNSGQTCVCTNRIYVQDGIHDAFVAKLTEQVASMKVGDGAAPEVVQGPLINAKAVAKVAELVGDAVDRGARIETGGKPHALGGTWFEPTVLSGMLAPMRLAQEEAFGPIAPVFRFKDEAEVIHLANDTRYGLMAYFYARDVNRIWHVLEELQFGMVGINEGLISTELAPFGGVKESGFGREGSKYGIDEYVELKYACFGGLKVG</sequence>
<dbReference type="SUPFAM" id="SSF53720">
    <property type="entry name" value="ALDH-like"/>
    <property type="match status" value="1"/>
</dbReference>
<dbReference type="EMBL" id="CP088147">
    <property type="protein sequence ID" value="UTU51601.1"/>
    <property type="molecule type" value="Genomic_DNA"/>
</dbReference>
<dbReference type="PROSITE" id="PS00070">
    <property type="entry name" value="ALDEHYDE_DEHYDR_CYS"/>
    <property type="match status" value="1"/>
</dbReference>
<dbReference type="InterPro" id="IPR016163">
    <property type="entry name" value="Ald_DH_C"/>
</dbReference>
<evidence type="ECO:0000256" key="5">
    <source>
        <dbReference type="PROSITE-ProRule" id="PRU10007"/>
    </source>
</evidence>
<dbReference type="RefSeq" id="WP_024502250.1">
    <property type="nucleotide sequence ID" value="NZ_CP088147.1"/>
</dbReference>
<dbReference type="PROSITE" id="PS00687">
    <property type="entry name" value="ALDEHYDE_DEHYDR_GLU"/>
    <property type="match status" value="1"/>
</dbReference>
<keyword evidence="4" id="KW-0558">Oxidation</keyword>
<dbReference type="PANTHER" id="PTHR43353">
    <property type="entry name" value="SUCCINATE-SEMIALDEHYDE DEHYDROGENASE, MITOCHONDRIAL"/>
    <property type="match status" value="1"/>
</dbReference>
<evidence type="ECO:0000256" key="4">
    <source>
        <dbReference type="ARBA" id="ARBA00023097"/>
    </source>
</evidence>
<proteinExistence type="inferred from homology"/>
<dbReference type="GO" id="GO:0004777">
    <property type="term" value="F:succinate-semialdehyde dehydrogenase (NAD+) activity"/>
    <property type="evidence" value="ECO:0007669"/>
    <property type="project" value="TreeGrafter"/>
</dbReference>
<dbReference type="Proteomes" id="UP001060070">
    <property type="component" value="Chromosome"/>
</dbReference>
<dbReference type="InterPro" id="IPR016162">
    <property type="entry name" value="Ald_DH_N"/>
</dbReference>
<organism evidence="8 9">
    <name type="scientific">Mesorhizobium ciceri</name>
    <dbReference type="NCBI Taxonomy" id="39645"/>
    <lineage>
        <taxon>Bacteria</taxon>
        <taxon>Pseudomonadati</taxon>
        <taxon>Pseudomonadota</taxon>
        <taxon>Alphaproteobacteria</taxon>
        <taxon>Hyphomicrobiales</taxon>
        <taxon>Phyllobacteriaceae</taxon>
        <taxon>Mesorhizobium</taxon>
    </lineage>
</organism>
<protein>
    <submittedName>
        <fullName evidence="8">NAD-dependent succinate-semialdehyde dehydrogenase</fullName>
    </submittedName>
</protein>